<dbReference type="OrthoDB" id="426882at2759"/>
<keyword evidence="3" id="KW-1185">Reference proteome</keyword>
<dbReference type="AlphaFoldDB" id="A0A9P6STZ5"/>
<organism evidence="2 3">
    <name type="scientific">Modicella reniformis</name>
    <dbReference type="NCBI Taxonomy" id="1440133"/>
    <lineage>
        <taxon>Eukaryota</taxon>
        <taxon>Fungi</taxon>
        <taxon>Fungi incertae sedis</taxon>
        <taxon>Mucoromycota</taxon>
        <taxon>Mortierellomycotina</taxon>
        <taxon>Mortierellomycetes</taxon>
        <taxon>Mortierellales</taxon>
        <taxon>Mortierellaceae</taxon>
        <taxon>Modicella</taxon>
    </lineage>
</organism>
<name>A0A9P6STZ5_9FUNG</name>
<evidence type="ECO:0000313" key="3">
    <source>
        <dbReference type="Proteomes" id="UP000749646"/>
    </source>
</evidence>
<sequence>MMEIGRAIPPDIPLRPDNLEFVRPGFGVKVGKAGSLSSRIAILHALANVEQWAIDTALDNMARFGYYGKAFGAGSSSSSSHSTDEKNTIPSNIIEDDADDDLYEFRQVTPAYAQREDDSQGKEEEMVDPVEAQRRKRFQEVVVQYFKGSLKPPFNTVDREKGGLTRGWYEPLVVVRERTGFKPGAGRRLQNKKEVKGEGSSQSAANDQTGEGVGAGTGAEAGAGAGARGGEGGETV</sequence>
<feature type="non-terminal residue" evidence="2">
    <location>
        <position position="236"/>
    </location>
</feature>
<evidence type="ECO:0000313" key="2">
    <source>
        <dbReference type="EMBL" id="KAG0003157.1"/>
    </source>
</evidence>
<proteinExistence type="predicted"/>
<feature type="compositionally biased region" description="Polar residues" evidence="1">
    <location>
        <begin position="199"/>
        <end position="208"/>
    </location>
</feature>
<dbReference type="Proteomes" id="UP000749646">
    <property type="component" value="Unassembled WGS sequence"/>
</dbReference>
<evidence type="ECO:0000256" key="1">
    <source>
        <dbReference type="SAM" id="MobiDB-lite"/>
    </source>
</evidence>
<dbReference type="PANTHER" id="PTHR42782">
    <property type="entry name" value="SI:CH73-314G15.3"/>
    <property type="match status" value="1"/>
</dbReference>
<protein>
    <submittedName>
        <fullName evidence="2">Uncharacterized protein</fullName>
    </submittedName>
</protein>
<dbReference type="PANTHER" id="PTHR42782:SF2">
    <property type="entry name" value="3-OXOACYL-[ACYL-CARRIER-PROTEIN] SYNTHASE-LIKE PROTEIN"/>
    <property type="match status" value="1"/>
</dbReference>
<comment type="caution">
    <text evidence="2">The sequence shown here is derived from an EMBL/GenBank/DDBJ whole genome shotgun (WGS) entry which is preliminary data.</text>
</comment>
<feature type="region of interest" description="Disordered" evidence="1">
    <location>
        <begin position="183"/>
        <end position="236"/>
    </location>
</feature>
<gene>
    <name evidence="2" type="ORF">BGZ65_001966</name>
</gene>
<dbReference type="InterPro" id="IPR007402">
    <property type="entry name" value="DUF455"/>
</dbReference>
<accession>A0A9P6STZ5</accession>
<dbReference type="Pfam" id="PF04305">
    <property type="entry name" value="DUF455"/>
    <property type="match status" value="1"/>
</dbReference>
<feature type="compositionally biased region" description="Gly residues" evidence="1">
    <location>
        <begin position="211"/>
        <end position="236"/>
    </location>
</feature>
<reference evidence="2" key="1">
    <citation type="journal article" date="2020" name="Fungal Divers.">
        <title>Resolving the Mortierellaceae phylogeny through synthesis of multi-gene phylogenetics and phylogenomics.</title>
        <authorList>
            <person name="Vandepol N."/>
            <person name="Liber J."/>
            <person name="Desiro A."/>
            <person name="Na H."/>
            <person name="Kennedy M."/>
            <person name="Barry K."/>
            <person name="Grigoriev I.V."/>
            <person name="Miller A.N."/>
            <person name="O'Donnell K."/>
            <person name="Stajich J.E."/>
            <person name="Bonito G."/>
        </authorList>
    </citation>
    <scope>NUCLEOTIDE SEQUENCE</scope>
    <source>
        <strain evidence="2">MES-2147</strain>
    </source>
</reference>
<dbReference type="EMBL" id="JAAAHW010000374">
    <property type="protein sequence ID" value="KAG0003157.1"/>
    <property type="molecule type" value="Genomic_DNA"/>
</dbReference>